<feature type="region of interest" description="Disordered" evidence="1">
    <location>
        <begin position="221"/>
        <end position="247"/>
    </location>
</feature>
<comment type="caution">
    <text evidence="3">The sequence shown here is derived from an EMBL/GenBank/DDBJ whole genome shotgun (WGS) entry which is preliminary data.</text>
</comment>
<feature type="domain" description="DDE-1" evidence="2">
    <location>
        <begin position="122"/>
        <end position="221"/>
    </location>
</feature>
<sequence>MAFQLAFMNGLNHPFSKNDEAAGRKWLHSFLGRHQELSLRKPQSTPMARIRGFNQENVIKFFDIYEPLMSIVQNSPNRLYNCDETDLTVIQHKGNKLVSLKGKRVNMKAELLDAAPNGSLAVCHKSGWIQKERFVQWCHHILSNVKPTKDDPVILVLGGHYSHTRNVELLELARVNGAHIVCLPPHYTHKMQLLGVAFMLPFKTYYAQAIEQWLKCRQSSDSLPVPTQRKRQKKQSQVSSDSEDEELDEPVYISIDNGDSENYAECPYCNVKFSFDKKGEKWIVCTKCGIWCHEECSGDDDYKNCIVLLFG</sequence>
<gene>
    <name evidence="3" type="ORF">ANN_21216</name>
</gene>
<reference evidence="3 4" key="1">
    <citation type="journal article" date="2022" name="Allergy">
        <title>Genome assembly and annotation of Periplaneta americana reveal a comprehensive cockroach allergen profile.</title>
        <authorList>
            <person name="Wang L."/>
            <person name="Xiong Q."/>
            <person name="Saelim N."/>
            <person name="Wang L."/>
            <person name="Nong W."/>
            <person name="Wan A.T."/>
            <person name="Shi M."/>
            <person name="Liu X."/>
            <person name="Cao Q."/>
            <person name="Hui J.H.L."/>
            <person name="Sookrung N."/>
            <person name="Leung T.F."/>
            <person name="Tungtrongchitr A."/>
            <person name="Tsui S.K.W."/>
        </authorList>
    </citation>
    <scope>NUCLEOTIDE SEQUENCE [LARGE SCALE GENOMIC DNA]</scope>
    <source>
        <strain evidence="3">PWHHKU_190912</strain>
    </source>
</reference>
<organism evidence="3 4">
    <name type="scientific">Periplaneta americana</name>
    <name type="common">American cockroach</name>
    <name type="synonym">Blatta americana</name>
    <dbReference type="NCBI Taxonomy" id="6978"/>
    <lineage>
        <taxon>Eukaryota</taxon>
        <taxon>Metazoa</taxon>
        <taxon>Ecdysozoa</taxon>
        <taxon>Arthropoda</taxon>
        <taxon>Hexapoda</taxon>
        <taxon>Insecta</taxon>
        <taxon>Pterygota</taxon>
        <taxon>Neoptera</taxon>
        <taxon>Polyneoptera</taxon>
        <taxon>Dictyoptera</taxon>
        <taxon>Blattodea</taxon>
        <taxon>Blattoidea</taxon>
        <taxon>Blattidae</taxon>
        <taxon>Blattinae</taxon>
        <taxon>Periplaneta</taxon>
    </lineage>
</organism>
<keyword evidence="4" id="KW-1185">Reference proteome</keyword>
<protein>
    <recommendedName>
        <fullName evidence="2">DDE-1 domain-containing protein</fullName>
    </recommendedName>
</protein>
<dbReference type="Proteomes" id="UP001148838">
    <property type="component" value="Unassembled WGS sequence"/>
</dbReference>
<evidence type="ECO:0000313" key="4">
    <source>
        <dbReference type="Proteomes" id="UP001148838"/>
    </source>
</evidence>
<dbReference type="EMBL" id="JAJSOF020000029">
    <property type="protein sequence ID" value="KAJ4432593.1"/>
    <property type="molecule type" value="Genomic_DNA"/>
</dbReference>
<accession>A0ABQ8SF54</accession>
<dbReference type="Pfam" id="PF03184">
    <property type="entry name" value="DDE_1"/>
    <property type="match status" value="1"/>
</dbReference>
<feature type="non-terminal residue" evidence="3">
    <location>
        <position position="311"/>
    </location>
</feature>
<dbReference type="InterPro" id="IPR004875">
    <property type="entry name" value="DDE_SF_endonuclease_dom"/>
</dbReference>
<evidence type="ECO:0000256" key="1">
    <source>
        <dbReference type="SAM" id="MobiDB-lite"/>
    </source>
</evidence>
<name>A0ABQ8SF54_PERAM</name>
<evidence type="ECO:0000259" key="2">
    <source>
        <dbReference type="Pfam" id="PF03184"/>
    </source>
</evidence>
<evidence type="ECO:0000313" key="3">
    <source>
        <dbReference type="EMBL" id="KAJ4432593.1"/>
    </source>
</evidence>
<proteinExistence type="predicted"/>